<dbReference type="GO" id="GO:0016020">
    <property type="term" value="C:membrane"/>
    <property type="evidence" value="ECO:0007669"/>
    <property type="project" value="InterPro"/>
</dbReference>
<evidence type="ECO:0000313" key="19">
    <source>
        <dbReference type="EMBL" id="HHS28904.1"/>
    </source>
</evidence>
<dbReference type="Pfam" id="PF02518">
    <property type="entry name" value="HATPase_c"/>
    <property type="match status" value="1"/>
</dbReference>
<evidence type="ECO:0000256" key="17">
    <source>
        <dbReference type="SAM" id="Phobius"/>
    </source>
</evidence>
<comment type="subcellular location">
    <subcellularLocation>
        <location evidence="3">Cytoplasm</location>
    </subcellularLocation>
</comment>
<dbReference type="Gene3D" id="3.30.565.10">
    <property type="entry name" value="Histidine kinase-like ATPase, C-terminal domain"/>
    <property type="match status" value="1"/>
</dbReference>
<comment type="cofactor">
    <cofactor evidence="2">
        <name>[4Fe-4S] cluster</name>
        <dbReference type="ChEBI" id="CHEBI:49883"/>
    </cofactor>
</comment>
<dbReference type="EC" id="2.7.13.3" evidence="4"/>
<dbReference type="EMBL" id="DTGR01000066">
    <property type="protein sequence ID" value="HHS28904.1"/>
    <property type="molecule type" value="Genomic_DNA"/>
</dbReference>
<dbReference type="GO" id="GO:0046872">
    <property type="term" value="F:metal ion binding"/>
    <property type="evidence" value="ECO:0007669"/>
    <property type="project" value="UniProtKB-KW"/>
</dbReference>
<keyword evidence="13" id="KW-0411">Iron-sulfur</keyword>
<evidence type="ECO:0000256" key="14">
    <source>
        <dbReference type="ARBA" id="ARBA00024827"/>
    </source>
</evidence>
<dbReference type="InterPro" id="IPR050482">
    <property type="entry name" value="Sensor_HK_TwoCompSys"/>
</dbReference>
<dbReference type="Pfam" id="PF05227">
    <property type="entry name" value="CHASE3"/>
    <property type="match status" value="1"/>
</dbReference>
<evidence type="ECO:0000256" key="16">
    <source>
        <dbReference type="SAM" id="Coils"/>
    </source>
</evidence>
<dbReference type="PRINTS" id="PR00344">
    <property type="entry name" value="BCTRLSENSOR"/>
</dbReference>
<gene>
    <name evidence="19" type="ORF">ENV52_04300</name>
</gene>
<evidence type="ECO:0000259" key="18">
    <source>
        <dbReference type="PROSITE" id="PS50109"/>
    </source>
</evidence>
<feature type="coiled-coil region" evidence="16">
    <location>
        <begin position="199"/>
        <end position="233"/>
    </location>
</feature>
<evidence type="ECO:0000256" key="8">
    <source>
        <dbReference type="ARBA" id="ARBA00022679"/>
    </source>
</evidence>
<evidence type="ECO:0000256" key="10">
    <source>
        <dbReference type="ARBA" id="ARBA00022777"/>
    </source>
</evidence>
<dbReference type="InterPro" id="IPR011712">
    <property type="entry name" value="Sig_transdc_His_kin_sub3_dim/P"/>
</dbReference>
<evidence type="ECO:0000256" key="5">
    <source>
        <dbReference type="ARBA" id="ARBA00017322"/>
    </source>
</evidence>
<dbReference type="InterPro" id="IPR003594">
    <property type="entry name" value="HATPase_dom"/>
</dbReference>
<dbReference type="PANTHER" id="PTHR24421:SF58">
    <property type="entry name" value="SIGNAL TRANSDUCTION HISTIDINE-PROTEIN KINASE_PHOSPHATASE UHPB"/>
    <property type="match status" value="1"/>
</dbReference>
<evidence type="ECO:0000256" key="6">
    <source>
        <dbReference type="ARBA" id="ARBA00022485"/>
    </source>
</evidence>
<evidence type="ECO:0000256" key="15">
    <source>
        <dbReference type="ARBA" id="ARBA00030800"/>
    </source>
</evidence>
<comment type="function">
    <text evidence="14">Member of the two-component regulatory system NreB/NreC involved in the control of dissimilatory nitrate/nitrite reduction in response to oxygen. NreB functions as a direct oxygen sensor histidine kinase which is autophosphorylated, in the absence of oxygen, probably at the conserved histidine residue, and transfers its phosphate group probably to a conserved aspartate residue of NreC. NreB/NreC activates the expression of the nitrate (narGHJI) and nitrite (nir) reductase operons, as well as the putative nitrate transporter gene narT.</text>
</comment>
<dbReference type="GO" id="GO:0005737">
    <property type="term" value="C:cytoplasm"/>
    <property type="evidence" value="ECO:0007669"/>
    <property type="project" value="UniProtKB-SubCell"/>
</dbReference>
<keyword evidence="6" id="KW-0004">4Fe-4S</keyword>
<dbReference type="GO" id="GO:0051539">
    <property type="term" value="F:4 iron, 4 sulfur cluster binding"/>
    <property type="evidence" value="ECO:0007669"/>
    <property type="project" value="UniProtKB-KW"/>
</dbReference>
<evidence type="ECO:0000256" key="13">
    <source>
        <dbReference type="ARBA" id="ARBA00023014"/>
    </source>
</evidence>
<dbReference type="Gene3D" id="1.20.5.1930">
    <property type="match status" value="1"/>
</dbReference>
<keyword evidence="8" id="KW-0808">Transferase</keyword>
<keyword evidence="17" id="KW-0812">Transmembrane</keyword>
<name>A0A7V6DP92_9BACT</name>
<keyword evidence="7" id="KW-0963">Cytoplasm</keyword>
<evidence type="ECO:0000256" key="12">
    <source>
        <dbReference type="ARBA" id="ARBA00023012"/>
    </source>
</evidence>
<accession>A0A7V6DP92</accession>
<evidence type="ECO:0000256" key="4">
    <source>
        <dbReference type="ARBA" id="ARBA00012438"/>
    </source>
</evidence>
<dbReference type="InterPro" id="IPR007891">
    <property type="entry name" value="CHASE3"/>
</dbReference>
<dbReference type="InterPro" id="IPR005467">
    <property type="entry name" value="His_kinase_dom"/>
</dbReference>
<dbReference type="CDD" id="cd19410">
    <property type="entry name" value="HK9-like_sensor"/>
    <property type="match status" value="1"/>
</dbReference>
<keyword evidence="17" id="KW-0472">Membrane</keyword>
<evidence type="ECO:0000256" key="1">
    <source>
        <dbReference type="ARBA" id="ARBA00000085"/>
    </source>
</evidence>
<dbReference type="SMART" id="SM00387">
    <property type="entry name" value="HATPase_c"/>
    <property type="match status" value="1"/>
</dbReference>
<reference evidence="19" key="1">
    <citation type="journal article" date="2020" name="mSystems">
        <title>Genome- and Community-Level Interaction Insights into Carbon Utilization and Element Cycling Functions of Hydrothermarchaeota in Hydrothermal Sediment.</title>
        <authorList>
            <person name="Zhou Z."/>
            <person name="Liu Y."/>
            <person name="Xu W."/>
            <person name="Pan J."/>
            <person name="Luo Z.H."/>
            <person name="Li M."/>
        </authorList>
    </citation>
    <scope>NUCLEOTIDE SEQUENCE [LARGE SCALE GENOMIC DNA]</scope>
    <source>
        <strain evidence="19">SpSt-767</strain>
    </source>
</reference>
<dbReference type="PROSITE" id="PS50109">
    <property type="entry name" value="HIS_KIN"/>
    <property type="match status" value="1"/>
</dbReference>
<dbReference type="GO" id="GO:0000155">
    <property type="term" value="F:phosphorelay sensor kinase activity"/>
    <property type="evidence" value="ECO:0007669"/>
    <property type="project" value="InterPro"/>
</dbReference>
<keyword evidence="9" id="KW-0479">Metal-binding</keyword>
<dbReference type="AlphaFoldDB" id="A0A7V6DP92"/>
<evidence type="ECO:0000256" key="11">
    <source>
        <dbReference type="ARBA" id="ARBA00023004"/>
    </source>
</evidence>
<keyword evidence="17" id="KW-1133">Transmembrane helix</keyword>
<organism evidence="19">
    <name type="scientific">Desulfobacca acetoxidans</name>
    <dbReference type="NCBI Taxonomy" id="60893"/>
    <lineage>
        <taxon>Bacteria</taxon>
        <taxon>Pseudomonadati</taxon>
        <taxon>Thermodesulfobacteriota</taxon>
        <taxon>Desulfobaccia</taxon>
        <taxon>Desulfobaccales</taxon>
        <taxon>Desulfobaccaceae</taxon>
        <taxon>Desulfobacca</taxon>
    </lineage>
</organism>
<evidence type="ECO:0000256" key="3">
    <source>
        <dbReference type="ARBA" id="ARBA00004496"/>
    </source>
</evidence>
<dbReference type="PANTHER" id="PTHR24421">
    <property type="entry name" value="NITRATE/NITRITE SENSOR PROTEIN NARX-RELATED"/>
    <property type="match status" value="1"/>
</dbReference>
<keyword evidence="16" id="KW-0175">Coiled coil</keyword>
<dbReference type="SUPFAM" id="SSF55874">
    <property type="entry name" value="ATPase domain of HSP90 chaperone/DNA topoisomerase II/histidine kinase"/>
    <property type="match status" value="1"/>
</dbReference>
<keyword evidence="12" id="KW-0902">Two-component regulatory system</keyword>
<dbReference type="CDD" id="cd16917">
    <property type="entry name" value="HATPase_UhpB-NarQ-NarX-like"/>
    <property type="match status" value="1"/>
</dbReference>
<comment type="catalytic activity">
    <reaction evidence="1">
        <text>ATP + protein L-histidine = ADP + protein N-phospho-L-histidine.</text>
        <dbReference type="EC" id="2.7.13.3"/>
    </reaction>
</comment>
<sequence length="446" mass="50426">MGRKLFAAWVSMALLMLAAGYLFTYQEELRLNLDKIAHTHLMLSMIYDLENSLAETEALVRGFIITGDDRQLQGYPEEVREIDRLFAELSYYTENDPAQRKLLSKLKPLVAKRLALYDQAINVRREKGFSENQYPNATPEGRKVQADIKKLLANMETQEKKQLNPSWAKQKKKVSLWLWGLSLGTFLSFSILLLVLYLLNKEVLQRKKAEEQLAAYQADLRSLASQLTLAEEKERRRLAVQLHDQIGQNLALSNIKLQELRATLANNGADSLVEEVDNLSHLLTQTIEETQSLTSRISPPILYDLGLEAALEWLTDRISQQHGLLAYFESDRQPKPVDDNLKVLLFQAVQELLVNVVKHAQASSLKVSMWRQDNQLNIGVEDDGVGFDPGIPPYKNGKGGGFGLFSIRERLRPLGGRLEVKSEPQGGAEFILSVPLELSCPWEGES</sequence>
<keyword evidence="10" id="KW-0418">Kinase</keyword>
<proteinExistence type="predicted"/>
<evidence type="ECO:0000256" key="2">
    <source>
        <dbReference type="ARBA" id="ARBA00001966"/>
    </source>
</evidence>
<dbReference type="Pfam" id="PF07730">
    <property type="entry name" value="HisKA_3"/>
    <property type="match status" value="1"/>
</dbReference>
<keyword evidence="11" id="KW-0408">Iron</keyword>
<feature type="transmembrane region" description="Helical" evidence="17">
    <location>
        <begin position="176"/>
        <end position="199"/>
    </location>
</feature>
<protein>
    <recommendedName>
        <fullName evidence="5">Oxygen sensor histidine kinase NreB</fullName>
        <ecNumber evidence="4">2.7.13.3</ecNumber>
    </recommendedName>
    <alternativeName>
        <fullName evidence="15">Nitrogen regulation protein B</fullName>
    </alternativeName>
</protein>
<dbReference type="InterPro" id="IPR036890">
    <property type="entry name" value="HATPase_C_sf"/>
</dbReference>
<evidence type="ECO:0000256" key="7">
    <source>
        <dbReference type="ARBA" id="ARBA00022490"/>
    </source>
</evidence>
<dbReference type="GO" id="GO:0046983">
    <property type="term" value="F:protein dimerization activity"/>
    <property type="evidence" value="ECO:0007669"/>
    <property type="project" value="InterPro"/>
</dbReference>
<dbReference type="InterPro" id="IPR004358">
    <property type="entry name" value="Sig_transdc_His_kin-like_C"/>
</dbReference>
<evidence type="ECO:0000256" key="9">
    <source>
        <dbReference type="ARBA" id="ARBA00022723"/>
    </source>
</evidence>
<feature type="transmembrane region" description="Helical" evidence="17">
    <location>
        <begin position="6"/>
        <end position="25"/>
    </location>
</feature>
<comment type="caution">
    <text evidence="19">The sequence shown here is derived from an EMBL/GenBank/DDBJ whole genome shotgun (WGS) entry which is preliminary data.</text>
</comment>
<feature type="domain" description="Histidine kinase" evidence="18">
    <location>
        <begin position="345"/>
        <end position="438"/>
    </location>
</feature>